<dbReference type="InterPro" id="IPR028973">
    <property type="entry name" value="PhnB-like"/>
</dbReference>
<comment type="caution">
    <text evidence="2">The sequence shown here is derived from an EMBL/GenBank/DDBJ whole genome shotgun (WGS) entry which is preliminary data.</text>
</comment>
<gene>
    <name evidence="2" type="ORF">J2Z34_000237</name>
</gene>
<dbReference type="PANTHER" id="PTHR33990">
    <property type="entry name" value="PROTEIN YJDN-RELATED"/>
    <property type="match status" value="1"/>
</dbReference>
<dbReference type="PIRSF" id="PIRSF021700">
    <property type="entry name" value="3_dmu_93_MTrfase"/>
    <property type="match status" value="1"/>
</dbReference>
<dbReference type="PANTHER" id="PTHR33990:SF4">
    <property type="entry name" value="PHNB-LIKE DOMAIN-CONTAINING PROTEIN"/>
    <property type="match status" value="1"/>
</dbReference>
<dbReference type="Gene3D" id="3.30.720.110">
    <property type="match status" value="1"/>
</dbReference>
<feature type="domain" description="PhnB-like" evidence="1">
    <location>
        <begin position="7"/>
        <end position="132"/>
    </location>
</feature>
<reference evidence="2 3" key="1">
    <citation type="submission" date="2021-03" db="EMBL/GenBank/DDBJ databases">
        <title>Genomic Encyclopedia of Type Strains, Phase IV (KMG-IV): sequencing the most valuable type-strain genomes for metagenomic binning, comparative biology and taxonomic classification.</title>
        <authorList>
            <person name="Goeker M."/>
        </authorList>
    </citation>
    <scope>NUCLEOTIDE SEQUENCE [LARGE SCALE GENOMIC DNA]</scope>
    <source>
        <strain evidence="2 3">DSM 6139</strain>
    </source>
</reference>
<sequence length="134" mass="15471">MNKLTDGITTFLTFPGNAEEAVKFYLDVFRDSELVSLDRFEEGMQGTPGKVLTAAFRINGTMLLAMDMDEKYAPTFNWAMSLYTEFQDESEFDRVFAELSRDGNVLMGPEPVLDIRKATWVTDRFKITWQLIFR</sequence>
<dbReference type="SUPFAM" id="SSF54593">
    <property type="entry name" value="Glyoxalase/Bleomycin resistance protein/Dihydroxybiphenyl dioxygenase"/>
    <property type="match status" value="1"/>
</dbReference>
<dbReference type="Proteomes" id="UP001519271">
    <property type="component" value="Unassembled WGS sequence"/>
</dbReference>
<keyword evidence="3" id="KW-1185">Reference proteome</keyword>
<accession>A0ABS4FZQ1</accession>
<protein>
    <submittedName>
        <fullName evidence="2">3-demethylubiquinone-9 3-methyltransferase (Glyoxalase superfamily)</fullName>
    </submittedName>
</protein>
<evidence type="ECO:0000313" key="3">
    <source>
        <dbReference type="Proteomes" id="UP001519271"/>
    </source>
</evidence>
<dbReference type="Pfam" id="PF06983">
    <property type="entry name" value="3-dmu-9_3-mt"/>
    <property type="match status" value="1"/>
</dbReference>
<dbReference type="RefSeq" id="WP_209458015.1">
    <property type="nucleotide sequence ID" value="NZ_JAGGKC010000001.1"/>
</dbReference>
<dbReference type="InterPro" id="IPR029068">
    <property type="entry name" value="Glyas_Bleomycin-R_OHBP_Dase"/>
</dbReference>
<dbReference type="EMBL" id="JAGGKC010000001">
    <property type="protein sequence ID" value="MBP1917774.1"/>
    <property type="molecule type" value="Genomic_DNA"/>
</dbReference>
<evidence type="ECO:0000313" key="2">
    <source>
        <dbReference type="EMBL" id="MBP1917774.1"/>
    </source>
</evidence>
<dbReference type="InterPro" id="IPR009725">
    <property type="entry name" value="3_dmu_93_MTrfase"/>
</dbReference>
<proteinExistence type="predicted"/>
<organism evidence="2 3">
    <name type="scientific">Youngiibacter multivorans</name>
    <dbReference type="NCBI Taxonomy" id="937251"/>
    <lineage>
        <taxon>Bacteria</taxon>
        <taxon>Bacillati</taxon>
        <taxon>Bacillota</taxon>
        <taxon>Clostridia</taxon>
        <taxon>Eubacteriales</taxon>
        <taxon>Clostridiaceae</taxon>
        <taxon>Youngiibacter</taxon>
    </lineage>
</organism>
<dbReference type="Gene3D" id="3.30.720.100">
    <property type="match status" value="1"/>
</dbReference>
<evidence type="ECO:0000259" key="1">
    <source>
        <dbReference type="Pfam" id="PF06983"/>
    </source>
</evidence>
<dbReference type="CDD" id="cd06588">
    <property type="entry name" value="PhnB_like"/>
    <property type="match status" value="1"/>
</dbReference>
<name>A0ABS4FZQ1_9CLOT</name>